<dbReference type="Gene3D" id="4.10.480.10">
    <property type="entry name" value="Cytochrome-c3 hydrogenase, C-terminal domain"/>
    <property type="match status" value="1"/>
</dbReference>
<evidence type="ECO:0000259" key="14">
    <source>
        <dbReference type="Pfam" id="PF14720"/>
    </source>
</evidence>
<dbReference type="GO" id="GO:0051539">
    <property type="term" value="F:4 iron, 4 sulfur cluster binding"/>
    <property type="evidence" value="ECO:0007669"/>
    <property type="project" value="UniProtKB-KW"/>
</dbReference>
<dbReference type="InterPro" id="IPR037148">
    <property type="entry name" value="NiFe-Hase_small_C_sf"/>
</dbReference>
<evidence type="ECO:0000256" key="12">
    <source>
        <dbReference type="SAM" id="Phobius"/>
    </source>
</evidence>
<feature type="transmembrane region" description="Helical" evidence="12">
    <location>
        <begin position="21"/>
        <end position="39"/>
    </location>
</feature>
<protein>
    <submittedName>
        <fullName evidence="15">Uptake hydrogenase small subunit</fullName>
        <ecNumber evidence="15">1.12.99.6</ecNumber>
    </submittedName>
</protein>
<keyword evidence="9" id="KW-0408">Iron</keyword>
<accession>A0A644TBR7</accession>
<evidence type="ECO:0000256" key="5">
    <source>
        <dbReference type="ARBA" id="ARBA00022485"/>
    </source>
</evidence>
<dbReference type="Gene3D" id="3.40.50.700">
    <property type="entry name" value="NADH:ubiquinone oxidoreductase-like, 20kDa subunit"/>
    <property type="match status" value="1"/>
</dbReference>
<dbReference type="InterPro" id="IPR001821">
    <property type="entry name" value="NiFe_hydrogenase_ssu"/>
</dbReference>
<dbReference type="PANTHER" id="PTHR30013:SF6">
    <property type="entry name" value="HYDROGENASE-1 SMALL CHAIN"/>
    <property type="match status" value="1"/>
</dbReference>
<keyword evidence="6" id="KW-0479">Metal-binding</keyword>
<dbReference type="PANTHER" id="PTHR30013">
    <property type="entry name" value="NIFE / NIFESE HYDROGENASE SMALL SUBUNIT FAMILY MEMBER"/>
    <property type="match status" value="1"/>
</dbReference>
<keyword evidence="5" id="KW-0004">4Fe-4S</keyword>
<keyword evidence="12" id="KW-1133">Transmembrane helix</keyword>
<dbReference type="GO" id="GO:0005886">
    <property type="term" value="C:plasma membrane"/>
    <property type="evidence" value="ECO:0007669"/>
    <property type="project" value="UniProtKB-SubCell"/>
</dbReference>
<feature type="domain" description="Cytochrome-c3 hydrogenase C-terminal" evidence="14">
    <location>
        <begin position="227"/>
        <end position="309"/>
    </location>
</feature>
<keyword evidence="11 12" id="KW-0472">Membrane</keyword>
<evidence type="ECO:0000256" key="7">
    <source>
        <dbReference type="ARBA" id="ARBA00022729"/>
    </source>
</evidence>
<evidence type="ECO:0000256" key="8">
    <source>
        <dbReference type="ARBA" id="ARBA00023002"/>
    </source>
</evidence>
<organism evidence="15">
    <name type="scientific">bioreactor metagenome</name>
    <dbReference type="NCBI Taxonomy" id="1076179"/>
    <lineage>
        <taxon>unclassified sequences</taxon>
        <taxon>metagenomes</taxon>
        <taxon>ecological metagenomes</taxon>
    </lineage>
</organism>
<dbReference type="GO" id="GO:0009055">
    <property type="term" value="F:electron transfer activity"/>
    <property type="evidence" value="ECO:0007669"/>
    <property type="project" value="TreeGrafter"/>
</dbReference>
<evidence type="ECO:0000256" key="4">
    <source>
        <dbReference type="ARBA" id="ARBA00022475"/>
    </source>
</evidence>
<dbReference type="InterPro" id="IPR006137">
    <property type="entry name" value="NADH_UbQ_OxRdtase-like_20kDa"/>
</dbReference>
<gene>
    <name evidence="15" type="primary">hoxK_2</name>
    <name evidence="15" type="ORF">SDC9_08933</name>
</gene>
<comment type="similarity">
    <text evidence="3">Belongs to the [NiFe]/[NiFeSe] hydrogenase small subunit family.</text>
</comment>
<keyword evidence="7" id="KW-0732">Signal</keyword>
<evidence type="ECO:0000256" key="2">
    <source>
        <dbReference type="ARBA" id="ARBA00004236"/>
    </source>
</evidence>
<evidence type="ECO:0000256" key="6">
    <source>
        <dbReference type="ARBA" id="ARBA00022723"/>
    </source>
</evidence>
<keyword evidence="10" id="KW-0411">Iron-sulfur</keyword>
<keyword evidence="4" id="KW-1003">Cell membrane</keyword>
<comment type="caution">
    <text evidence="15">The sequence shown here is derived from an EMBL/GenBank/DDBJ whole genome shotgun (WGS) entry which is preliminary data.</text>
</comment>
<dbReference type="EC" id="1.12.99.6" evidence="15"/>
<dbReference type="GO" id="GO:0009375">
    <property type="term" value="C:ferredoxin hydrogenase complex"/>
    <property type="evidence" value="ECO:0007669"/>
    <property type="project" value="InterPro"/>
</dbReference>
<dbReference type="GO" id="GO:0009061">
    <property type="term" value="P:anaerobic respiration"/>
    <property type="evidence" value="ECO:0007669"/>
    <property type="project" value="TreeGrafter"/>
</dbReference>
<dbReference type="EMBL" id="VSSQ01000021">
    <property type="protein sequence ID" value="MPL63311.1"/>
    <property type="molecule type" value="Genomic_DNA"/>
</dbReference>
<reference evidence="15" key="1">
    <citation type="submission" date="2019-08" db="EMBL/GenBank/DDBJ databases">
        <authorList>
            <person name="Kucharzyk K."/>
            <person name="Murdoch R.W."/>
            <person name="Higgins S."/>
            <person name="Loffler F."/>
        </authorList>
    </citation>
    <scope>NUCLEOTIDE SEQUENCE</scope>
</reference>
<dbReference type="NCBIfam" id="TIGR00391">
    <property type="entry name" value="hydA"/>
    <property type="match status" value="1"/>
</dbReference>
<dbReference type="SUPFAM" id="SSF56770">
    <property type="entry name" value="HydA/Nqo6-like"/>
    <property type="match status" value="1"/>
</dbReference>
<evidence type="ECO:0000256" key="11">
    <source>
        <dbReference type="ARBA" id="ARBA00023136"/>
    </source>
</evidence>
<dbReference type="GO" id="GO:0044569">
    <property type="term" value="C:[Ni-Fe] hydrogenase complex"/>
    <property type="evidence" value="ECO:0007669"/>
    <property type="project" value="TreeGrafter"/>
</dbReference>
<keyword evidence="12" id="KW-0812">Transmembrane</keyword>
<feature type="domain" description="NADH:ubiquinone oxidoreductase-like 20kDa subunit" evidence="13">
    <location>
        <begin position="62"/>
        <end position="207"/>
    </location>
</feature>
<proteinExistence type="inferred from homology"/>
<dbReference type="NCBIfam" id="TIGR01409">
    <property type="entry name" value="TAT_signal_seq"/>
    <property type="match status" value="1"/>
</dbReference>
<sequence length="361" mass="39077">MEKRDSLWDIFQKKNLSRRSFLKACVAITGIMGLSPTMIPQVVDAAENRPLPPVLWLHGHECTGCDEAFLRSQTPLASDVLLNMISLEEMEVIGAAAGEQLEHHAAEIMKKYTGQYLLLIEGAVPVAEDGIYCMVGGRPFSESLKEAAKGAAAVVNVGSCAAWGGIQAAKPNPTQSVAVSKVISGKPIVNIPGCPPIPEVITGVIMHYVVFGQIPPLDSKNRPKQFFGNRIHDTCYRRAFFDSGMFVEKFDDIGSKAGWCLYKVGCRGPEAYNSCGNLRWWNGLSYPIQSGAPCVACAADDFWDNDPFFQRLPNIPVPNTIATADKVGMVAAGAVTAGVVAHGIASAIQHKKHQQKEHKDD</sequence>
<dbReference type="InterPro" id="IPR027394">
    <property type="entry name" value="Cytochrome-c3_hydrogenase_C"/>
</dbReference>
<evidence type="ECO:0000256" key="1">
    <source>
        <dbReference type="ARBA" id="ARBA00001966"/>
    </source>
</evidence>
<evidence type="ECO:0000256" key="10">
    <source>
        <dbReference type="ARBA" id="ARBA00023014"/>
    </source>
</evidence>
<dbReference type="PRINTS" id="PR00614">
    <property type="entry name" value="NIHGNASESMLL"/>
</dbReference>
<comment type="subcellular location">
    <subcellularLocation>
        <location evidence="2">Cell membrane</location>
    </subcellularLocation>
</comment>
<dbReference type="GO" id="GO:0033748">
    <property type="term" value="F:hydrogenase (acceptor) activity"/>
    <property type="evidence" value="ECO:0007669"/>
    <property type="project" value="UniProtKB-EC"/>
</dbReference>
<evidence type="ECO:0000256" key="3">
    <source>
        <dbReference type="ARBA" id="ARBA00006605"/>
    </source>
</evidence>
<evidence type="ECO:0000259" key="13">
    <source>
        <dbReference type="Pfam" id="PF01058"/>
    </source>
</evidence>
<evidence type="ECO:0000313" key="15">
    <source>
        <dbReference type="EMBL" id="MPL63311.1"/>
    </source>
</evidence>
<dbReference type="AlphaFoldDB" id="A0A644TBR7"/>
<evidence type="ECO:0000256" key="9">
    <source>
        <dbReference type="ARBA" id="ARBA00023004"/>
    </source>
</evidence>
<dbReference type="PROSITE" id="PS51318">
    <property type="entry name" value="TAT"/>
    <property type="match status" value="1"/>
</dbReference>
<keyword evidence="8 15" id="KW-0560">Oxidoreductase</keyword>
<dbReference type="InterPro" id="IPR006311">
    <property type="entry name" value="TAT_signal"/>
</dbReference>
<comment type="cofactor">
    <cofactor evidence="1">
        <name>[4Fe-4S] cluster</name>
        <dbReference type="ChEBI" id="CHEBI:49883"/>
    </cofactor>
</comment>
<dbReference type="GO" id="GO:0008901">
    <property type="term" value="F:ferredoxin hydrogenase activity"/>
    <property type="evidence" value="ECO:0007669"/>
    <property type="project" value="InterPro"/>
</dbReference>
<dbReference type="InterPro" id="IPR019546">
    <property type="entry name" value="TAT_signal_bac_arc"/>
</dbReference>
<dbReference type="Pfam" id="PF01058">
    <property type="entry name" value="Oxidored_q6"/>
    <property type="match status" value="1"/>
</dbReference>
<dbReference type="PIRSF" id="PIRSF000310">
    <property type="entry name" value="NiFe_hyd_ssu"/>
    <property type="match status" value="1"/>
</dbReference>
<dbReference type="InterPro" id="IPR037024">
    <property type="entry name" value="NiFe_Hase_small_N_sf"/>
</dbReference>
<dbReference type="Pfam" id="PF14720">
    <property type="entry name" value="NiFe_hyd_SSU_C"/>
    <property type="match status" value="1"/>
</dbReference>
<name>A0A644TBR7_9ZZZZ</name>
<dbReference type="GO" id="GO:0046872">
    <property type="term" value="F:metal ion binding"/>
    <property type="evidence" value="ECO:0007669"/>
    <property type="project" value="UniProtKB-KW"/>
</dbReference>